<keyword evidence="4 8" id="KW-0067">ATP-binding</keyword>
<dbReference type="InterPro" id="IPR003796">
    <property type="entry name" value="RNR_NrdR-like"/>
</dbReference>
<dbReference type="InterPro" id="IPR055173">
    <property type="entry name" value="NrdR-like_N"/>
</dbReference>
<name>A0A6B2LZV8_9BACT</name>
<keyword evidence="3 8" id="KW-0863">Zinc-finger</keyword>
<reference evidence="10 11" key="1">
    <citation type="submission" date="2020-02" db="EMBL/GenBank/DDBJ databases">
        <title>Albibacoteraceae fam. nov., the first described family within the subdivision 4 Verrucomicrobia.</title>
        <authorList>
            <person name="Xi F."/>
        </authorList>
    </citation>
    <scope>NUCLEOTIDE SEQUENCE [LARGE SCALE GENOMIC DNA]</scope>
    <source>
        <strain evidence="10 11">CK1056</strain>
    </source>
</reference>
<keyword evidence="8" id="KW-0862">Zinc</keyword>
<evidence type="ECO:0000256" key="3">
    <source>
        <dbReference type="ARBA" id="ARBA00022771"/>
    </source>
</evidence>
<dbReference type="PROSITE" id="PS51161">
    <property type="entry name" value="ATP_CONE"/>
    <property type="match status" value="1"/>
</dbReference>
<evidence type="ECO:0000256" key="1">
    <source>
        <dbReference type="ARBA" id="ARBA00022491"/>
    </source>
</evidence>
<feature type="domain" description="ATP-cone" evidence="9">
    <location>
        <begin position="49"/>
        <end position="139"/>
    </location>
</feature>
<organism evidence="10 11">
    <name type="scientific">Oceanipulchritudo coccoides</name>
    <dbReference type="NCBI Taxonomy" id="2706888"/>
    <lineage>
        <taxon>Bacteria</taxon>
        <taxon>Pseudomonadati</taxon>
        <taxon>Verrucomicrobiota</taxon>
        <taxon>Opitutia</taxon>
        <taxon>Puniceicoccales</taxon>
        <taxon>Oceanipulchritudinaceae</taxon>
        <taxon>Oceanipulchritudo</taxon>
    </lineage>
</organism>
<evidence type="ECO:0000313" key="10">
    <source>
        <dbReference type="EMBL" id="NDV61050.1"/>
    </source>
</evidence>
<comment type="function">
    <text evidence="8">Negatively regulates transcription of bacterial ribonucleotide reductase nrd genes and operons by binding to NrdR-boxes.</text>
</comment>
<dbReference type="PANTHER" id="PTHR30455:SF2">
    <property type="entry name" value="TRANSCRIPTIONAL REPRESSOR NRDR"/>
    <property type="match status" value="1"/>
</dbReference>
<keyword evidence="8" id="KW-0479">Metal-binding</keyword>
<keyword evidence="1 8" id="KW-0678">Repressor</keyword>
<accession>A0A6B2LZV8</accession>
<evidence type="ECO:0000256" key="8">
    <source>
        <dbReference type="HAMAP-Rule" id="MF_00440"/>
    </source>
</evidence>
<dbReference type="NCBIfam" id="TIGR00244">
    <property type="entry name" value="transcriptional regulator NrdR"/>
    <property type="match status" value="1"/>
</dbReference>
<keyword evidence="6 8" id="KW-0238">DNA-binding</keyword>
<evidence type="ECO:0000256" key="2">
    <source>
        <dbReference type="ARBA" id="ARBA00022741"/>
    </source>
</evidence>
<dbReference type="GO" id="GO:0045892">
    <property type="term" value="P:negative regulation of DNA-templated transcription"/>
    <property type="evidence" value="ECO:0007669"/>
    <property type="project" value="UniProtKB-UniRule"/>
</dbReference>
<dbReference type="GO" id="GO:0005524">
    <property type="term" value="F:ATP binding"/>
    <property type="evidence" value="ECO:0007669"/>
    <property type="project" value="UniProtKB-UniRule"/>
</dbReference>
<protein>
    <recommendedName>
        <fullName evidence="8">Transcriptional repressor NrdR</fullName>
    </recommendedName>
</protein>
<evidence type="ECO:0000256" key="7">
    <source>
        <dbReference type="ARBA" id="ARBA00023163"/>
    </source>
</evidence>
<keyword evidence="11" id="KW-1185">Reference proteome</keyword>
<comment type="caution">
    <text evidence="10">The sequence shown here is derived from an EMBL/GenBank/DDBJ whole genome shotgun (WGS) entry which is preliminary data.</text>
</comment>
<keyword evidence="2 8" id="KW-0547">Nucleotide-binding</keyword>
<evidence type="ECO:0000259" key="9">
    <source>
        <dbReference type="PROSITE" id="PS51161"/>
    </source>
</evidence>
<dbReference type="GO" id="GO:0003677">
    <property type="term" value="F:DNA binding"/>
    <property type="evidence" value="ECO:0007669"/>
    <property type="project" value="UniProtKB-KW"/>
</dbReference>
<feature type="zinc finger region" evidence="8">
    <location>
        <begin position="3"/>
        <end position="34"/>
    </location>
</feature>
<comment type="cofactor">
    <cofactor evidence="8">
        <name>Zn(2+)</name>
        <dbReference type="ChEBI" id="CHEBI:29105"/>
    </cofactor>
    <text evidence="8">Binds 1 zinc ion.</text>
</comment>
<gene>
    <name evidence="8 10" type="primary">nrdR</name>
    <name evidence="10" type="ORF">G0Q06_01155</name>
</gene>
<dbReference type="GO" id="GO:0008270">
    <property type="term" value="F:zinc ion binding"/>
    <property type="evidence" value="ECO:0007669"/>
    <property type="project" value="UniProtKB-UniRule"/>
</dbReference>
<dbReference type="Pfam" id="PF03477">
    <property type="entry name" value="ATP-cone"/>
    <property type="match status" value="1"/>
</dbReference>
<comment type="similarity">
    <text evidence="8">Belongs to the NrdR family.</text>
</comment>
<keyword evidence="5 8" id="KW-0805">Transcription regulation</keyword>
<evidence type="ECO:0000256" key="4">
    <source>
        <dbReference type="ARBA" id="ARBA00022840"/>
    </source>
</evidence>
<dbReference type="AlphaFoldDB" id="A0A6B2LZV8"/>
<dbReference type="PANTHER" id="PTHR30455">
    <property type="entry name" value="TRANSCRIPTIONAL REPRESSOR NRDR"/>
    <property type="match status" value="1"/>
</dbReference>
<evidence type="ECO:0000256" key="5">
    <source>
        <dbReference type="ARBA" id="ARBA00023015"/>
    </source>
</evidence>
<dbReference type="HAMAP" id="MF_00440">
    <property type="entry name" value="NrdR"/>
    <property type="match status" value="1"/>
</dbReference>
<proteinExistence type="inferred from homology"/>
<evidence type="ECO:0000256" key="6">
    <source>
        <dbReference type="ARBA" id="ARBA00023125"/>
    </source>
</evidence>
<dbReference type="Proteomes" id="UP000478417">
    <property type="component" value="Unassembled WGS sequence"/>
</dbReference>
<dbReference type="InterPro" id="IPR005144">
    <property type="entry name" value="ATP-cone_dom"/>
</dbReference>
<keyword evidence="7 8" id="KW-0804">Transcription</keyword>
<sequence>MQCPKCGTKDTRVIDSRVSSSGLAIRRRRSCQNCGYRFSTTEEIVTEDLYVIKNDGRREPFDRNKVAAGVRRATEKRPVDGEQIEMLIADVLADLEVEFDSEIPARAIGERIMTRLKGIDQIAYVRFASVYKQFRDIDELAKEIDGLQKQS</sequence>
<dbReference type="Pfam" id="PF22811">
    <property type="entry name" value="Zn_ribbon_NrdR"/>
    <property type="match status" value="1"/>
</dbReference>
<evidence type="ECO:0000313" key="11">
    <source>
        <dbReference type="Proteomes" id="UP000478417"/>
    </source>
</evidence>
<dbReference type="EMBL" id="JAAGNX010000001">
    <property type="protein sequence ID" value="NDV61050.1"/>
    <property type="molecule type" value="Genomic_DNA"/>
</dbReference>
<dbReference type="RefSeq" id="WP_163961620.1">
    <property type="nucleotide sequence ID" value="NZ_JAAGNX010000001.1"/>
</dbReference>